<dbReference type="EMBL" id="CM055747">
    <property type="protein sequence ID" value="KAJ7996522.1"/>
    <property type="molecule type" value="Genomic_DNA"/>
</dbReference>
<sequence length="139" mass="15825">MVHWPSACRDSQRSRHQERSLWELHSLGVLVEPNGVFICPVNGIYSRFIGTCQKPPLTSPGVGQGRPDRRRWYPGMLVFGLLRPAWPGLDIRVAGSHGRPASVSHYRGWIVEEACLAPWNMRRTDSAQRAPWPNERNCK</sequence>
<organism evidence="1 2">
    <name type="scientific">Dallia pectoralis</name>
    <name type="common">Alaska blackfish</name>
    <dbReference type="NCBI Taxonomy" id="75939"/>
    <lineage>
        <taxon>Eukaryota</taxon>
        <taxon>Metazoa</taxon>
        <taxon>Chordata</taxon>
        <taxon>Craniata</taxon>
        <taxon>Vertebrata</taxon>
        <taxon>Euteleostomi</taxon>
        <taxon>Actinopterygii</taxon>
        <taxon>Neopterygii</taxon>
        <taxon>Teleostei</taxon>
        <taxon>Protacanthopterygii</taxon>
        <taxon>Esociformes</taxon>
        <taxon>Umbridae</taxon>
        <taxon>Dallia</taxon>
    </lineage>
</organism>
<evidence type="ECO:0000313" key="2">
    <source>
        <dbReference type="Proteomes" id="UP001157502"/>
    </source>
</evidence>
<accession>A0ACC2FYT4</accession>
<comment type="caution">
    <text evidence="1">The sequence shown here is derived from an EMBL/GenBank/DDBJ whole genome shotgun (WGS) entry which is preliminary data.</text>
</comment>
<gene>
    <name evidence="1" type="ORF">DPEC_G00237920</name>
</gene>
<proteinExistence type="predicted"/>
<reference evidence="1" key="1">
    <citation type="submission" date="2021-05" db="EMBL/GenBank/DDBJ databases">
        <authorList>
            <person name="Pan Q."/>
            <person name="Jouanno E."/>
            <person name="Zahm M."/>
            <person name="Klopp C."/>
            <person name="Cabau C."/>
            <person name="Louis A."/>
            <person name="Berthelot C."/>
            <person name="Parey E."/>
            <person name="Roest Crollius H."/>
            <person name="Montfort J."/>
            <person name="Robinson-Rechavi M."/>
            <person name="Bouchez O."/>
            <person name="Lampietro C."/>
            <person name="Lopez Roques C."/>
            <person name="Donnadieu C."/>
            <person name="Postlethwait J."/>
            <person name="Bobe J."/>
            <person name="Dillon D."/>
            <person name="Chandos A."/>
            <person name="von Hippel F."/>
            <person name="Guiguen Y."/>
        </authorList>
    </citation>
    <scope>NUCLEOTIDE SEQUENCE</scope>
    <source>
        <strain evidence="1">YG-Jan2019</strain>
    </source>
</reference>
<evidence type="ECO:0000313" key="1">
    <source>
        <dbReference type="EMBL" id="KAJ7996522.1"/>
    </source>
</evidence>
<dbReference type="Proteomes" id="UP001157502">
    <property type="component" value="Chromosome 20"/>
</dbReference>
<keyword evidence="2" id="KW-1185">Reference proteome</keyword>
<protein>
    <submittedName>
        <fullName evidence="1">Uncharacterized protein</fullName>
    </submittedName>
</protein>
<name>A0ACC2FYT4_DALPE</name>